<sequence>MGVDSTSASVQNDPTVMIQSRSFNHTWVSYSACTIWTAGLSGQSSLASRSLRLNTAATGYISGTVLNAPNVRIVRSSFDDTQLIADTVAENHIVIPHITGLLRRPPSGPGPDFLIRLAGTGIIADWQTGSYGVLNPKVWSDVDDIEAITSLPVGSLHQPANKILQAAAAAHGDMLNAAIIYLPGIYGPGRGPGNKRSLLVPEMCENMIELRHAFSAQSDANQRSWVHVDDLMKLYLKLVEANVAGRGCGVREGGKRSAWFPSDQEPKRLSVEAAREMRGGLSWEPVGLYTWACNTCARADRAREVLGYAPDAPSLWDALECDLLAAVEHVKRNGSTYYPGLRL</sequence>
<dbReference type="Gene3D" id="3.40.50.720">
    <property type="entry name" value="NAD(P)-binding Rossmann-like Domain"/>
    <property type="match status" value="1"/>
</dbReference>
<dbReference type="OrthoDB" id="2130169at2759"/>
<dbReference type="Pfam" id="PF01370">
    <property type="entry name" value="Epimerase"/>
    <property type="match status" value="1"/>
</dbReference>
<dbReference type="EMBL" id="KV745923">
    <property type="protein sequence ID" value="OCK73161.1"/>
    <property type="molecule type" value="Genomic_DNA"/>
</dbReference>
<protein>
    <recommendedName>
        <fullName evidence="1">NAD-dependent epimerase/dehydratase domain-containing protein</fullName>
    </recommendedName>
</protein>
<dbReference type="InterPro" id="IPR036291">
    <property type="entry name" value="NAD(P)-bd_dom_sf"/>
</dbReference>
<keyword evidence="3" id="KW-1185">Reference proteome</keyword>
<proteinExistence type="predicted"/>
<name>A0A8E2DWS7_9PEZI</name>
<feature type="domain" description="NAD-dependent epimerase/dehydratase" evidence="1">
    <location>
        <begin position="160"/>
        <end position="244"/>
    </location>
</feature>
<evidence type="ECO:0000313" key="2">
    <source>
        <dbReference type="EMBL" id="OCK73161.1"/>
    </source>
</evidence>
<dbReference type="PANTHER" id="PTHR48079:SF6">
    <property type="entry name" value="NAD(P)-BINDING DOMAIN-CONTAINING PROTEIN-RELATED"/>
    <property type="match status" value="1"/>
</dbReference>
<dbReference type="InterPro" id="IPR001509">
    <property type="entry name" value="Epimerase_deHydtase"/>
</dbReference>
<dbReference type="GO" id="GO:0004029">
    <property type="term" value="F:aldehyde dehydrogenase (NAD+) activity"/>
    <property type="evidence" value="ECO:0007669"/>
    <property type="project" value="TreeGrafter"/>
</dbReference>
<accession>A0A8E2DWS7</accession>
<reference evidence="2 3" key="1">
    <citation type="journal article" date="2016" name="Nat. Commun.">
        <title>Ectomycorrhizal ecology is imprinted in the genome of the dominant symbiotic fungus Cenococcum geophilum.</title>
        <authorList>
            <consortium name="DOE Joint Genome Institute"/>
            <person name="Peter M."/>
            <person name="Kohler A."/>
            <person name="Ohm R.A."/>
            <person name="Kuo A."/>
            <person name="Krutzmann J."/>
            <person name="Morin E."/>
            <person name="Arend M."/>
            <person name="Barry K.W."/>
            <person name="Binder M."/>
            <person name="Choi C."/>
            <person name="Clum A."/>
            <person name="Copeland A."/>
            <person name="Grisel N."/>
            <person name="Haridas S."/>
            <person name="Kipfer T."/>
            <person name="LaButti K."/>
            <person name="Lindquist E."/>
            <person name="Lipzen A."/>
            <person name="Maire R."/>
            <person name="Meier B."/>
            <person name="Mihaltcheva S."/>
            <person name="Molinier V."/>
            <person name="Murat C."/>
            <person name="Poggeler S."/>
            <person name="Quandt C.A."/>
            <person name="Sperisen C."/>
            <person name="Tritt A."/>
            <person name="Tisserant E."/>
            <person name="Crous P.W."/>
            <person name="Henrissat B."/>
            <person name="Nehls U."/>
            <person name="Egli S."/>
            <person name="Spatafora J.W."/>
            <person name="Grigoriev I.V."/>
            <person name="Martin F.M."/>
        </authorList>
    </citation>
    <scope>NUCLEOTIDE SEQUENCE [LARGE SCALE GENOMIC DNA]</scope>
    <source>
        <strain evidence="2 3">CBS 459.81</strain>
    </source>
</reference>
<evidence type="ECO:0000259" key="1">
    <source>
        <dbReference type="Pfam" id="PF01370"/>
    </source>
</evidence>
<evidence type="ECO:0000313" key="3">
    <source>
        <dbReference type="Proteomes" id="UP000250266"/>
    </source>
</evidence>
<dbReference type="Proteomes" id="UP000250266">
    <property type="component" value="Unassembled WGS sequence"/>
</dbReference>
<dbReference type="AlphaFoldDB" id="A0A8E2DWS7"/>
<dbReference type="InterPro" id="IPR051783">
    <property type="entry name" value="NAD(P)-dependent_oxidoreduct"/>
</dbReference>
<gene>
    <name evidence="2" type="ORF">K432DRAFT_410933</name>
</gene>
<organism evidence="2 3">
    <name type="scientific">Lepidopterella palustris CBS 459.81</name>
    <dbReference type="NCBI Taxonomy" id="1314670"/>
    <lineage>
        <taxon>Eukaryota</taxon>
        <taxon>Fungi</taxon>
        <taxon>Dikarya</taxon>
        <taxon>Ascomycota</taxon>
        <taxon>Pezizomycotina</taxon>
        <taxon>Dothideomycetes</taxon>
        <taxon>Pleosporomycetidae</taxon>
        <taxon>Mytilinidiales</taxon>
        <taxon>Argynnaceae</taxon>
        <taxon>Lepidopterella</taxon>
    </lineage>
</organism>
<dbReference type="GO" id="GO:0005737">
    <property type="term" value="C:cytoplasm"/>
    <property type="evidence" value="ECO:0007669"/>
    <property type="project" value="TreeGrafter"/>
</dbReference>
<dbReference type="PANTHER" id="PTHR48079">
    <property type="entry name" value="PROTEIN YEEZ"/>
    <property type="match status" value="1"/>
</dbReference>
<dbReference type="SUPFAM" id="SSF51735">
    <property type="entry name" value="NAD(P)-binding Rossmann-fold domains"/>
    <property type="match status" value="1"/>
</dbReference>